<evidence type="ECO:0000256" key="5">
    <source>
        <dbReference type="PROSITE-ProRule" id="PRU00108"/>
    </source>
</evidence>
<evidence type="ECO:0000256" key="3">
    <source>
        <dbReference type="ARBA" id="ARBA00023242"/>
    </source>
</evidence>
<dbReference type="PROSITE" id="PS50157">
    <property type="entry name" value="ZINC_FINGER_C2H2_2"/>
    <property type="match status" value="1"/>
</dbReference>
<sequence length="1175" mass="129085">MPVIREEEELQAFPHPDFSQTLGLADHVALTEADQAFAQSLATSAPADVAEPSAACPSHPGEDSGFMGNWDLLETPIVQQNINVNERNLSHWQIPERSNYVEGSPALLDALHLVDENEVIDHGHFTGIKPLHSNQRNISTETAVRLNDDASGSTKRNGIRFPRHAVKTLRDWFDSHCDHPYPSEEERAALEKRTELKSSQIANWLANARRRKKVTKKARPKICMSPSLRPTTPAINIVNGPQKSWNELNPFERWQHSPPEHEPASITDIAQAVATSDLPENTISRSPSSGRRKRSSNGSGFSSFRASSTTSIETSAQSSSLSASSAAYSQGSFNSHGSFGSFSSRLAGKKDRRRRRRNAPAISNKALDGNKRIFQCTFCTDTFKSKYDWTRHEKSLHLSLEKWICAPLGPTIGGPAQGVKKCVYCDIENPSDNHAEAHNYRQCEEKGMDARTFFRKDHLRQHLRLMHGCEMEPYINQWKSVAVSINSRCGFCAQRFTVWQERVDHLTAHFKAGARMTEWKGCRGLDPAVAAQVTNAMPPYLIGIESVSPNPFSASNQATWRQQLPSDQGDDDFSNLEESALPACEPLHSGRDAKATCWEILTVRLGRYANDIAQQGAILSDEMLQKQARRILYDSDDSWNQTAADNPEWLDLFKKAHGLDFIPSELGGQGLHVPEDLETYGDLGLRIPFHVQLAAFNQTQAATQISNAAHVPGPYSRALARNRQELRSICSLLSKEGVLLYEEKIVCNHDECARNFIDVSTVDGNPEPGPRYKRWCTYTVAPEKAEKLAMTAAAVEEPADLSAFMDGPAAGNRDTDDAGNDLEGSGRFCETKSTNSEGAALARAKGLSMLTDRENKKCTFPQINTNEEARAAASSRAGGLVALERVHAPSSSCDCDCHVHPVRQSWTAPRLELPQDRARGSEDINALWEGSSCLEAARSRAQCLDYLGRLHGPMACDCNDAQASPSSNSRVHQPRHKLQLPIERARLFETTTGAWEDAGKMPAATYTTGQGDAGKPATGRLGVAAETSMHIIAEEDLTTTGATMEFFGPQLSEGRDTAIPEILAASAMTRDFDRDLEPPNAPSIDHQALKELDDLIAATFSSPNQAIEGTAAAENPAMLLNNQGATAVADPLPLASIDGLTNNLAMEDFDFDDLTFDGAFDMPFDENNGVDDAFW</sequence>
<name>A0A6G1LLM5_9PEZI</name>
<proteinExistence type="predicted"/>
<gene>
    <name evidence="9" type="ORF">EJ03DRAFT_347964</name>
</gene>
<dbReference type="GO" id="GO:0003677">
    <property type="term" value="F:DNA binding"/>
    <property type="evidence" value="ECO:0007669"/>
    <property type="project" value="UniProtKB-UniRule"/>
</dbReference>
<dbReference type="InterPro" id="IPR001356">
    <property type="entry name" value="HD"/>
</dbReference>
<keyword evidence="2 5" id="KW-0371">Homeobox</keyword>
<dbReference type="GO" id="GO:0005634">
    <property type="term" value="C:nucleus"/>
    <property type="evidence" value="ECO:0007669"/>
    <property type="project" value="UniProtKB-SubCell"/>
</dbReference>
<feature type="domain" description="C2H2-type" evidence="8">
    <location>
        <begin position="374"/>
        <end position="402"/>
    </location>
</feature>
<dbReference type="Gene3D" id="1.10.10.60">
    <property type="entry name" value="Homeodomain-like"/>
    <property type="match status" value="1"/>
</dbReference>
<feature type="region of interest" description="Disordered" evidence="6">
    <location>
        <begin position="553"/>
        <end position="572"/>
    </location>
</feature>
<evidence type="ECO:0008006" key="11">
    <source>
        <dbReference type="Google" id="ProtNLM"/>
    </source>
</evidence>
<dbReference type="GO" id="GO:0006355">
    <property type="term" value="P:regulation of DNA-templated transcription"/>
    <property type="evidence" value="ECO:0007669"/>
    <property type="project" value="InterPro"/>
</dbReference>
<dbReference type="EMBL" id="ML995811">
    <property type="protein sequence ID" value="KAF2773462.1"/>
    <property type="molecule type" value="Genomic_DNA"/>
</dbReference>
<dbReference type="OrthoDB" id="5399138at2759"/>
<dbReference type="GO" id="GO:0008270">
    <property type="term" value="F:zinc ion binding"/>
    <property type="evidence" value="ECO:0007669"/>
    <property type="project" value="UniProtKB-KW"/>
</dbReference>
<keyword evidence="4" id="KW-0863">Zinc-finger</keyword>
<dbReference type="PROSITE" id="PS50071">
    <property type="entry name" value="HOMEOBOX_2"/>
    <property type="match status" value="1"/>
</dbReference>
<reference evidence="9" key="1">
    <citation type="journal article" date="2020" name="Stud. Mycol.">
        <title>101 Dothideomycetes genomes: a test case for predicting lifestyles and emergence of pathogens.</title>
        <authorList>
            <person name="Haridas S."/>
            <person name="Albert R."/>
            <person name="Binder M."/>
            <person name="Bloem J."/>
            <person name="Labutti K."/>
            <person name="Salamov A."/>
            <person name="Andreopoulos B."/>
            <person name="Baker S."/>
            <person name="Barry K."/>
            <person name="Bills G."/>
            <person name="Bluhm B."/>
            <person name="Cannon C."/>
            <person name="Castanera R."/>
            <person name="Culley D."/>
            <person name="Daum C."/>
            <person name="Ezra D."/>
            <person name="Gonzalez J."/>
            <person name="Henrissat B."/>
            <person name="Kuo A."/>
            <person name="Liang C."/>
            <person name="Lipzen A."/>
            <person name="Lutzoni F."/>
            <person name="Magnuson J."/>
            <person name="Mondo S."/>
            <person name="Nolan M."/>
            <person name="Ohm R."/>
            <person name="Pangilinan J."/>
            <person name="Park H.-J."/>
            <person name="Ramirez L."/>
            <person name="Alfaro M."/>
            <person name="Sun H."/>
            <person name="Tritt A."/>
            <person name="Yoshinaga Y."/>
            <person name="Zwiers L.-H."/>
            <person name="Turgeon B."/>
            <person name="Goodwin S."/>
            <person name="Spatafora J."/>
            <person name="Crous P."/>
            <person name="Grigoriev I."/>
        </authorList>
    </citation>
    <scope>NUCLEOTIDE SEQUENCE</scope>
    <source>
        <strain evidence="9">CBS 116005</strain>
    </source>
</reference>
<dbReference type="SMART" id="SM00389">
    <property type="entry name" value="HOX"/>
    <property type="match status" value="1"/>
</dbReference>
<feature type="region of interest" description="Disordered" evidence="6">
    <location>
        <begin position="274"/>
        <end position="309"/>
    </location>
</feature>
<organism evidence="9 10">
    <name type="scientific">Teratosphaeria nubilosa</name>
    <dbReference type="NCBI Taxonomy" id="161662"/>
    <lineage>
        <taxon>Eukaryota</taxon>
        <taxon>Fungi</taxon>
        <taxon>Dikarya</taxon>
        <taxon>Ascomycota</taxon>
        <taxon>Pezizomycotina</taxon>
        <taxon>Dothideomycetes</taxon>
        <taxon>Dothideomycetidae</taxon>
        <taxon>Mycosphaerellales</taxon>
        <taxon>Teratosphaeriaceae</taxon>
        <taxon>Teratosphaeria</taxon>
    </lineage>
</organism>
<dbReference type="InterPro" id="IPR006600">
    <property type="entry name" value="HTH_CenpB_DNA-bd_dom"/>
</dbReference>
<evidence type="ECO:0000313" key="10">
    <source>
        <dbReference type="Proteomes" id="UP000799436"/>
    </source>
</evidence>
<evidence type="ECO:0000256" key="6">
    <source>
        <dbReference type="SAM" id="MobiDB-lite"/>
    </source>
</evidence>
<keyword evidence="10" id="KW-1185">Reference proteome</keyword>
<evidence type="ECO:0000313" key="9">
    <source>
        <dbReference type="EMBL" id="KAF2773462.1"/>
    </source>
</evidence>
<evidence type="ECO:0000259" key="7">
    <source>
        <dbReference type="PROSITE" id="PS50071"/>
    </source>
</evidence>
<evidence type="ECO:0000256" key="4">
    <source>
        <dbReference type="PROSITE-ProRule" id="PRU00042"/>
    </source>
</evidence>
<dbReference type="SUPFAM" id="SSF46689">
    <property type="entry name" value="Homeodomain-like"/>
    <property type="match status" value="1"/>
</dbReference>
<dbReference type="InterPro" id="IPR008422">
    <property type="entry name" value="KN_HD"/>
</dbReference>
<dbReference type="InterPro" id="IPR050224">
    <property type="entry name" value="TALE_homeobox"/>
</dbReference>
<dbReference type="CDD" id="cd00086">
    <property type="entry name" value="homeodomain"/>
    <property type="match status" value="1"/>
</dbReference>
<dbReference type="SMART" id="SM00355">
    <property type="entry name" value="ZnF_C2H2"/>
    <property type="match status" value="3"/>
</dbReference>
<evidence type="ECO:0000259" key="8">
    <source>
        <dbReference type="PROSITE" id="PS50157"/>
    </source>
</evidence>
<dbReference type="PANTHER" id="PTHR11850">
    <property type="entry name" value="HOMEOBOX PROTEIN TRANSCRIPTION FACTORS"/>
    <property type="match status" value="1"/>
</dbReference>
<accession>A0A6G1LLM5</accession>
<feature type="compositionally biased region" description="Polar residues" evidence="6">
    <location>
        <begin position="553"/>
        <end position="566"/>
    </location>
</feature>
<keyword evidence="1 5" id="KW-0238">DNA-binding</keyword>
<feature type="domain" description="Homeobox" evidence="7">
    <location>
        <begin position="152"/>
        <end position="215"/>
    </location>
</feature>
<feature type="compositionally biased region" description="Low complexity" evidence="6">
    <location>
        <begin position="296"/>
        <end position="309"/>
    </location>
</feature>
<evidence type="ECO:0000256" key="1">
    <source>
        <dbReference type="ARBA" id="ARBA00023125"/>
    </source>
</evidence>
<keyword evidence="4" id="KW-0479">Metal-binding</keyword>
<dbReference type="InterPro" id="IPR013087">
    <property type="entry name" value="Znf_C2H2_type"/>
</dbReference>
<keyword evidence="3 5" id="KW-0539">Nucleus</keyword>
<dbReference type="PROSITE" id="PS00028">
    <property type="entry name" value="ZINC_FINGER_C2H2_1"/>
    <property type="match status" value="1"/>
</dbReference>
<dbReference type="Pfam" id="PF03221">
    <property type="entry name" value="HTH_Tnp_Tc5"/>
    <property type="match status" value="1"/>
</dbReference>
<feature type="compositionally biased region" description="Polar residues" evidence="6">
    <location>
        <begin position="228"/>
        <end position="241"/>
    </location>
</feature>
<protein>
    <recommendedName>
        <fullName evidence="11">Homeobox domain-containing protein</fullName>
    </recommendedName>
</protein>
<feature type="DNA-binding region" description="Homeobox" evidence="5">
    <location>
        <begin position="154"/>
        <end position="216"/>
    </location>
</feature>
<feature type="region of interest" description="Disordered" evidence="6">
    <location>
        <begin position="48"/>
        <end position="68"/>
    </location>
</feature>
<dbReference type="AlphaFoldDB" id="A0A6G1LLM5"/>
<evidence type="ECO:0000256" key="2">
    <source>
        <dbReference type="ARBA" id="ARBA00023155"/>
    </source>
</evidence>
<dbReference type="InterPro" id="IPR009057">
    <property type="entry name" value="Homeodomain-like_sf"/>
</dbReference>
<feature type="region of interest" description="Disordered" evidence="6">
    <location>
        <begin position="217"/>
        <end position="241"/>
    </location>
</feature>
<keyword evidence="4" id="KW-0862">Zinc</keyword>
<dbReference type="Proteomes" id="UP000799436">
    <property type="component" value="Unassembled WGS sequence"/>
</dbReference>
<feature type="region of interest" description="Disordered" evidence="6">
    <location>
        <begin position="344"/>
        <end position="364"/>
    </location>
</feature>
<dbReference type="Pfam" id="PF05920">
    <property type="entry name" value="Homeobox_KN"/>
    <property type="match status" value="1"/>
</dbReference>
<comment type="subcellular location">
    <subcellularLocation>
        <location evidence="5">Nucleus</location>
    </subcellularLocation>
</comment>